<dbReference type="InterPro" id="IPR012337">
    <property type="entry name" value="RNaseH-like_sf"/>
</dbReference>
<protein>
    <recommendedName>
        <fullName evidence="3">Transposase IS4-like domain-containing protein</fullName>
    </recommendedName>
</protein>
<dbReference type="Proteomes" id="UP000572907">
    <property type="component" value="Unassembled WGS sequence"/>
</dbReference>
<dbReference type="SUPFAM" id="SSF53098">
    <property type="entry name" value="Ribonuclease H-like"/>
    <property type="match status" value="1"/>
</dbReference>
<dbReference type="RefSeq" id="WP_184599384.1">
    <property type="nucleotide sequence ID" value="NZ_BMUP01000004.1"/>
</dbReference>
<sequence>MGPALDVPAGLADLGVAEDLHDRGEIQAQIVQDRAGGVREISYFLCHTAPGATLAALVTAAGQRWMVEESFQAAKGQVGLDEHEVRKWCSWYRHTTVCMFAMAFMVAVRSRLILCQPPTPGPTVNEIRRLYDRIVLAPARAARTWLAIHWHRWRTRHQIMARTSHYRARAARTHSP</sequence>
<accession>A0A7W4ZYU3</accession>
<dbReference type="AlphaFoldDB" id="A0A7W4ZYU3"/>
<dbReference type="EMBL" id="JACHXE010000012">
    <property type="protein sequence ID" value="MBB3081278.1"/>
    <property type="molecule type" value="Genomic_DNA"/>
</dbReference>
<evidence type="ECO:0008006" key="3">
    <source>
        <dbReference type="Google" id="ProtNLM"/>
    </source>
</evidence>
<reference evidence="1 2" key="1">
    <citation type="submission" date="2020-08" db="EMBL/GenBank/DDBJ databases">
        <title>Genomic Encyclopedia of Type Strains, Phase III (KMG-III): the genomes of soil and plant-associated and newly described type strains.</title>
        <authorList>
            <person name="Whitman W."/>
        </authorList>
    </citation>
    <scope>NUCLEOTIDE SEQUENCE [LARGE SCALE GENOMIC DNA]</scope>
    <source>
        <strain evidence="1 2">CECT 3237</strain>
    </source>
</reference>
<comment type="caution">
    <text evidence="1">The sequence shown here is derived from an EMBL/GenBank/DDBJ whole genome shotgun (WGS) entry which is preliminary data.</text>
</comment>
<name>A0A7W4ZYU3_9ACTN</name>
<organism evidence="1 2">
    <name type="scientific">Streptomyces violarus</name>
    <dbReference type="NCBI Taxonomy" id="67380"/>
    <lineage>
        <taxon>Bacteria</taxon>
        <taxon>Bacillati</taxon>
        <taxon>Actinomycetota</taxon>
        <taxon>Actinomycetes</taxon>
        <taxon>Kitasatosporales</taxon>
        <taxon>Streptomycetaceae</taxon>
        <taxon>Streptomyces</taxon>
    </lineage>
</organism>
<proteinExistence type="predicted"/>
<keyword evidence="2" id="KW-1185">Reference proteome</keyword>
<gene>
    <name evidence="1" type="ORF">FHS41_007833</name>
</gene>
<evidence type="ECO:0000313" key="2">
    <source>
        <dbReference type="Proteomes" id="UP000572907"/>
    </source>
</evidence>
<evidence type="ECO:0000313" key="1">
    <source>
        <dbReference type="EMBL" id="MBB3081278.1"/>
    </source>
</evidence>